<reference evidence="3" key="1">
    <citation type="submission" date="2018-05" db="EMBL/GenBank/DDBJ databases">
        <authorList>
            <person name="Lanie J.A."/>
            <person name="Ng W.-L."/>
            <person name="Kazmierczak K.M."/>
            <person name="Andrzejewski T.M."/>
            <person name="Davidsen T.M."/>
            <person name="Wayne K.J."/>
            <person name="Tettelin H."/>
            <person name="Glass J.I."/>
            <person name="Rusch D."/>
            <person name="Podicherti R."/>
            <person name="Tsui H.-C.T."/>
            <person name="Winkler M.E."/>
        </authorList>
    </citation>
    <scope>NUCLEOTIDE SEQUENCE</scope>
</reference>
<organism evidence="3">
    <name type="scientific">marine metagenome</name>
    <dbReference type="NCBI Taxonomy" id="408172"/>
    <lineage>
        <taxon>unclassified sequences</taxon>
        <taxon>metagenomes</taxon>
        <taxon>ecological metagenomes</taxon>
    </lineage>
</organism>
<keyword evidence="2" id="KW-1133">Transmembrane helix</keyword>
<dbReference type="AlphaFoldDB" id="A0A382BRJ6"/>
<feature type="compositionally biased region" description="Acidic residues" evidence="1">
    <location>
        <begin position="48"/>
        <end position="62"/>
    </location>
</feature>
<evidence type="ECO:0000256" key="2">
    <source>
        <dbReference type="SAM" id="Phobius"/>
    </source>
</evidence>
<name>A0A382BRJ6_9ZZZZ</name>
<evidence type="ECO:0000313" key="3">
    <source>
        <dbReference type="EMBL" id="SVB16052.1"/>
    </source>
</evidence>
<keyword evidence="2" id="KW-0472">Membrane</keyword>
<gene>
    <name evidence="3" type="ORF">METZ01_LOCUS168906</name>
</gene>
<feature type="region of interest" description="Disordered" evidence="1">
    <location>
        <begin position="41"/>
        <end position="62"/>
    </location>
</feature>
<proteinExistence type="predicted"/>
<protein>
    <submittedName>
        <fullName evidence="3">Uncharacterized protein</fullName>
    </submittedName>
</protein>
<dbReference type="EMBL" id="UINC01030904">
    <property type="protein sequence ID" value="SVB16052.1"/>
    <property type="molecule type" value="Genomic_DNA"/>
</dbReference>
<sequence length="62" mass="6826">MKKTAIELLLRKQFITFIRAIVFSGVLLLPCMFISSCSNSLMGSSTVDQEEPEDSEGEDPGD</sequence>
<feature type="transmembrane region" description="Helical" evidence="2">
    <location>
        <begin position="20"/>
        <end position="42"/>
    </location>
</feature>
<keyword evidence="2" id="KW-0812">Transmembrane</keyword>
<evidence type="ECO:0000256" key="1">
    <source>
        <dbReference type="SAM" id="MobiDB-lite"/>
    </source>
</evidence>
<accession>A0A382BRJ6</accession>